<dbReference type="PROSITE" id="PS00166">
    <property type="entry name" value="ENOYL_COA_HYDRATASE"/>
    <property type="match status" value="1"/>
</dbReference>
<reference evidence="3 4" key="1">
    <citation type="submission" date="2017-08" db="EMBL/GenBank/DDBJ databases">
        <title>Infants hospitalized years apart are colonized by the same room-sourced microbial strains.</title>
        <authorList>
            <person name="Brooks B."/>
            <person name="Olm M.R."/>
            <person name="Firek B.A."/>
            <person name="Baker R."/>
            <person name="Thomas B.C."/>
            <person name="Morowitz M.J."/>
            <person name="Banfield J.F."/>
        </authorList>
    </citation>
    <scope>NUCLEOTIDE SEQUENCE [LARGE SCALE GENOMIC DNA]</scope>
    <source>
        <strain evidence="3">S2_018_000_R3_110</strain>
    </source>
</reference>
<dbReference type="Proteomes" id="UP000248614">
    <property type="component" value="Unassembled WGS sequence"/>
</dbReference>
<dbReference type="InterPro" id="IPR029045">
    <property type="entry name" value="ClpP/crotonase-like_dom_sf"/>
</dbReference>
<comment type="caution">
    <text evidence="3">The sequence shown here is derived from an EMBL/GenBank/DDBJ whole genome shotgun (WGS) entry which is preliminary data.</text>
</comment>
<dbReference type="PANTHER" id="PTHR11941">
    <property type="entry name" value="ENOYL-COA HYDRATASE-RELATED"/>
    <property type="match status" value="1"/>
</dbReference>
<dbReference type="GO" id="GO:0003824">
    <property type="term" value="F:catalytic activity"/>
    <property type="evidence" value="ECO:0007669"/>
    <property type="project" value="InterPro"/>
</dbReference>
<dbReference type="InterPro" id="IPR018376">
    <property type="entry name" value="Enoyl-CoA_hyd/isom_CS"/>
</dbReference>
<evidence type="ECO:0000313" key="4">
    <source>
        <dbReference type="Proteomes" id="UP000248614"/>
    </source>
</evidence>
<dbReference type="Gene3D" id="3.90.226.10">
    <property type="entry name" value="2-enoyl-CoA Hydratase, Chain A, domain 1"/>
    <property type="match status" value="1"/>
</dbReference>
<dbReference type="SUPFAM" id="SSF52096">
    <property type="entry name" value="ClpP/crotonase"/>
    <property type="match status" value="1"/>
</dbReference>
<organism evidence="3 4">
    <name type="scientific">Sphingomonas hengshuiensis</name>
    <dbReference type="NCBI Taxonomy" id="1609977"/>
    <lineage>
        <taxon>Bacteria</taxon>
        <taxon>Pseudomonadati</taxon>
        <taxon>Pseudomonadota</taxon>
        <taxon>Alphaproteobacteria</taxon>
        <taxon>Sphingomonadales</taxon>
        <taxon>Sphingomonadaceae</taxon>
        <taxon>Sphingomonas</taxon>
    </lineage>
</organism>
<dbReference type="PANTHER" id="PTHR11941:SF54">
    <property type="entry name" value="ENOYL-COA HYDRATASE, MITOCHONDRIAL"/>
    <property type="match status" value="1"/>
</dbReference>
<dbReference type="InterPro" id="IPR001753">
    <property type="entry name" value="Enoyl-CoA_hydra/iso"/>
</dbReference>
<name>A0A2W4ZEJ0_9SPHN</name>
<proteinExistence type="inferred from homology"/>
<dbReference type="EMBL" id="QFNF01000002">
    <property type="protein sequence ID" value="PZO80710.1"/>
    <property type="molecule type" value="Genomic_DNA"/>
</dbReference>
<dbReference type="AlphaFoldDB" id="A0A2W4ZEJ0"/>
<sequence>MIDCTFDGDIATLWLARGSARNALPTGGWRALADRVAALAASDARAVILASREAGVFSAGADIAEFADLQRDPARRAGFREQLSAAIEGVAVLPMPVIAAIDGGCFGAGVALMLACDIAIAGDGARFAVPPARLGILYPPADVARLVAAVGRGHAARLLYGGDAVDADAALAIGLVQQRSGDPLAQARALAQRIAANAPRAVRGLKQAIDRVPHGEERFDAAFGGAELAEGLAAFRERRPPVFR</sequence>
<dbReference type="CDD" id="cd06558">
    <property type="entry name" value="crotonase-like"/>
    <property type="match status" value="1"/>
</dbReference>
<evidence type="ECO:0000256" key="1">
    <source>
        <dbReference type="ARBA" id="ARBA00005254"/>
    </source>
</evidence>
<accession>A0A2W4ZEJ0</accession>
<dbReference type="GO" id="GO:0006635">
    <property type="term" value="P:fatty acid beta-oxidation"/>
    <property type="evidence" value="ECO:0007669"/>
    <property type="project" value="TreeGrafter"/>
</dbReference>
<dbReference type="Pfam" id="PF00378">
    <property type="entry name" value="ECH_1"/>
    <property type="match status" value="1"/>
</dbReference>
<comment type="similarity">
    <text evidence="1 2">Belongs to the enoyl-CoA hydratase/isomerase family.</text>
</comment>
<evidence type="ECO:0000313" key="3">
    <source>
        <dbReference type="EMBL" id="PZO80710.1"/>
    </source>
</evidence>
<protein>
    <submittedName>
        <fullName evidence="3">Enoyl-CoA hydratase</fullName>
    </submittedName>
</protein>
<evidence type="ECO:0000256" key="2">
    <source>
        <dbReference type="RuleBase" id="RU003707"/>
    </source>
</evidence>
<gene>
    <name evidence="3" type="ORF">DI632_01340</name>
</gene>